<dbReference type="InterPro" id="IPR013785">
    <property type="entry name" value="Aldolase_TIM"/>
</dbReference>
<dbReference type="EC" id="4.1.1.48" evidence="8"/>
<evidence type="ECO:0000256" key="2">
    <source>
        <dbReference type="ARBA" id="ARBA00004696"/>
    </source>
</evidence>
<comment type="catalytic activity">
    <reaction evidence="1 8">
        <text>1-(2-carboxyphenylamino)-1-deoxy-D-ribulose 5-phosphate + H(+) = (1S,2R)-1-C-(indol-3-yl)glycerol 3-phosphate + CO2 + H2O</text>
        <dbReference type="Rhea" id="RHEA:23476"/>
        <dbReference type="ChEBI" id="CHEBI:15377"/>
        <dbReference type="ChEBI" id="CHEBI:15378"/>
        <dbReference type="ChEBI" id="CHEBI:16526"/>
        <dbReference type="ChEBI" id="CHEBI:58613"/>
        <dbReference type="ChEBI" id="CHEBI:58866"/>
        <dbReference type="EC" id="4.1.1.48"/>
    </reaction>
</comment>
<comment type="similarity">
    <text evidence="8">Belongs to the TrpC family.</text>
</comment>
<dbReference type="GO" id="GO:0004425">
    <property type="term" value="F:indole-3-glycerol-phosphate synthase activity"/>
    <property type="evidence" value="ECO:0007669"/>
    <property type="project" value="UniProtKB-EC"/>
</dbReference>
<comment type="caution">
    <text evidence="10">The sequence shown here is derived from an EMBL/GenBank/DDBJ whole genome shotgun (WGS) entry which is preliminary data.</text>
</comment>
<organism evidence="10 11">
    <name type="scientific">Clostridium moutaii</name>
    <dbReference type="NCBI Taxonomy" id="3240932"/>
    <lineage>
        <taxon>Bacteria</taxon>
        <taxon>Bacillati</taxon>
        <taxon>Bacillota</taxon>
        <taxon>Clostridia</taxon>
        <taxon>Eubacteriales</taxon>
        <taxon>Clostridiaceae</taxon>
        <taxon>Clostridium</taxon>
    </lineage>
</organism>
<name>A0ABV4BQD7_9CLOT</name>
<dbReference type="CDD" id="cd00331">
    <property type="entry name" value="IGPS"/>
    <property type="match status" value="1"/>
</dbReference>
<comment type="pathway">
    <text evidence="2 8">Amino-acid biosynthesis; L-tryptophan biosynthesis; L-tryptophan from chorismate: step 4/5.</text>
</comment>
<dbReference type="EMBL" id="JBGEWD010000001">
    <property type="protein sequence ID" value="MEY7998993.1"/>
    <property type="molecule type" value="Genomic_DNA"/>
</dbReference>
<evidence type="ECO:0000259" key="9">
    <source>
        <dbReference type="Pfam" id="PF00218"/>
    </source>
</evidence>
<keyword evidence="6 8" id="KW-0057">Aromatic amino acid biosynthesis</keyword>
<dbReference type="Proteomes" id="UP001564657">
    <property type="component" value="Unassembled WGS sequence"/>
</dbReference>
<evidence type="ECO:0000313" key="11">
    <source>
        <dbReference type="Proteomes" id="UP001564657"/>
    </source>
</evidence>
<feature type="domain" description="Indole-3-glycerol phosphate synthase" evidence="9">
    <location>
        <begin position="3"/>
        <end position="242"/>
    </location>
</feature>
<keyword evidence="11" id="KW-1185">Reference proteome</keyword>
<dbReference type="HAMAP" id="MF_00134_B">
    <property type="entry name" value="IGPS_B"/>
    <property type="match status" value="1"/>
</dbReference>
<dbReference type="SUPFAM" id="SSF51366">
    <property type="entry name" value="Ribulose-phoshate binding barrel"/>
    <property type="match status" value="1"/>
</dbReference>
<dbReference type="InterPro" id="IPR013798">
    <property type="entry name" value="Indole-3-glycerol_P_synth_dom"/>
</dbReference>
<dbReference type="PANTHER" id="PTHR22854">
    <property type="entry name" value="TRYPTOPHAN BIOSYNTHESIS PROTEIN"/>
    <property type="match status" value="1"/>
</dbReference>
<reference evidence="10 11" key="1">
    <citation type="submission" date="2024-08" db="EMBL/GenBank/DDBJ databases">
        <title>Clostridium lapicellarii sp. nov., and Clostridium renhuaiense sp. nov., two species isolated from the mud in a fermentation cellar used for producing sauce-flavour Chinese liquors.</title>
        <authorList>
            <person name="Yang F."/>
            <person name="Wang H."/>
            <person name="Chen L.Q."/>
            <person name="Zhou N."/>
            <person name="Lu J.J."/>
            <person name="Pu X.X."/>
            <person name="Wan B."/>
            <person name="Wang L."/>
            <person name="Liu S.J."/>
        </authorList>
    </citation>
    <scope>NUCLEOTIDE SEQUENCE [LARGE SCALE GENOMIC DNA]</scope>
    <source>
        <strain evidence="10 11">MT-5</strain>
    </source>
</reference>
<gene>
    <name evidence="8 10" type="primary">trpC</name>
    <name evidence="10" type="ORF">AB8U03_02060</name>
</gene>
<dbReference type="NCBIfam" id="NF001377">
    <property type="entry name" value="PRK00278.2-4"/>
    <property type="match status" value="1"/>
</dbReference>
<sequence length="258" mass="29487">MILEDIVAKKIPQIQQEKKNIPFERLMESCRDATTRDFKKSLDKKKISIIAEIKKASPSRGTILEDFDAVKIAEIYENMNVDAVSVLTEKNFFQGRDSYIKEVKKVNSKPVLRKDFIVDPYQIYQSKAIGADAVLLITAILKNKLKQYYDLAKKIELQCLVEVHNREELEIALEARCDVLGINNRNLRDFTENLKNTEKLIKNVPLEITVVSESAIKNTEDVKYLESLGVNAVLIGETFMRNITNVSMLNEFVESVKA</sequence>
<dbReference type="RefSeq" id="WP_369702862.1">
    <property type="nucleotide sequence ID" value="NZ_JBGEWD010000001.1"/>
</dbReference>
<keyword evidence="4 8" id="KW-0210">Decarboxylase</keyword>
<keyword evidence="7 8" id="KW-0456">Lyase</keyword>
<dbReference type="PROSITE" id="PS00614">
    <property type="entry name" value="IGPS"/>
    <property type="match status" value="1"/>
</dbReference>
<dbReference type="PANTHER" id="PTHR22854:SF2">
    <property type="entry name" value="INDOLE-3-GLYCEROL-PHOSPHATE SYNTHASE"/>
    <property type="match status" value="1"/>
</dbReference>
<evidence type="ECO:0000313" key="10">
    <source>
        <dbReference type="EMBL" id="MEY7998993.1"/>
    </source>
</evidence>
<keyword evidence="5 8" id="KW-0822">Tryptophan biosynthesis</keyword>
<evidence type="ECO:0000256" key="1">
    <source>
        <dbReference type="ARBA" id="ARBA00001633"/>
    </source>
</evidence>
<dbReference type="InterPro" id="IPR045186">
    <property type="entry name" value="Indole-3-glycerol_P_synth"/>
</dbReference>
<evidence type="ECO:0000256" key="8">
    <source>
        <dbReference type="HAMAP-Rule" id="MF_00134"/>
    </source>
</evidence>
<keyword evidence="3 8" id="KW-0028">Amino-acid biosynthesis</keyword>
<dbReference type="InterPro" id="IPR011060">
    <property type="entry name" value="RibuloseP-bd_barrel"/>
</dbReference>
<evidence type="ECO:0000256" key="3">
    <source>
        <dbReference type="ARBA" id="ARBA00022605"/>
    </source>
</evidence>
<protein>
    <recommendedName>
        <fullName evidence="8">Indole-3-glycerol phosphate synthase</fullName>
        <shortName evidence="8">IGPS</shortName>
        <ecNumber evidence="8">4.1.1.48</ecNumber>
    </recommendedName>
</protein>
<proteinExistence type="inferred from homology"/>
<accession>A0ABV4BQD7</accession>
<evidence type="ECO:0000256" key="5">
    <source>
        <dbReference type="ARBA" id="ARBA00022822"/>
    </source>
</evidence>
<dbReference type="InterPro" id="IPR001468">
    <property type="entry name" value="Indole-3-GlycerolPSynthase_CS"/>
</dbReference>
<dbReference type="Gene3D" id="3.20.20.70">
    <property type="entry name" value="Aldolase class I"/>
    <property type="match status" value="1"/>
</dbReference>
<evidence type="ECO:0000256" key="6">
    <source>
        <dbReference type="ARBA" id="ARBA00023141"/>
    </source>
</evidence>
<evidence type="ECO:0000256" key="7">
    <source>
        <dbReference type="ARBA" id="ARBA00023239"/>
    </source>
</evidence>
<dbReference type="Pfam" id="PF00218">
    <property type="entry name" value="IGPS"/>
    <property type="match status" value="1"/>
</dbReference>
<evidence type="ECO:0000256" key="4">
    <source>
        <dbReference type="ARBA" id="ARBA00022793"/>
    </source>
</evidence>